<evidence type="ECO:0000313" key="1">
    <source>
        <dbReference type="EMBL" id="MBB3171806.1"/>
    </source>
</evidence>
<accession>A0A7W5D2Z5</accession>
<reference evidence="1 2" key="1">
    <citation type="submission" date="2020-08" db="EMBL/GenBank/DDBJ databases">
        <title>Sequencing the genomes of 1000 actinobacteria strains.</title>
        <authorList>
            <person name="Klenk H.-P."/>
        </authorList>
    </citation>
    <scope>NUCLEOTIDE SEQUENCE [LARGE SCALE GENOMIC DNA]</scope>
    <source>
        <strain evidence="1 2">DSM 22242</strain>
    </source>
</reference>
<evidence type="ECO:0000313" key="2">
    <source>
        <dbReference type="Proteomes" id="UP000530850"/>
    </source>
</evidence>
<name>A0A7W5D2Z5_9ACTN</name>
<dbReference type="EMBL" id="JACHYA010000005">
    <property type="protein sequence ID" value="MBB3171806.1"/>
    <property type="molecule type" value="Genomic_DNA"/>
</dbReference>
<sequence length="278" mass="31261">MKVKMRYVGSNGDEVVFWGRKAPFQYGRSNLFDLDQEYRSTGGRITGISRSIREIGLTVFMRGGSLAERDRFLDIISYDARELKPGKLWVGQSYISCFFLSYEVSEALKYESQAVYECTLVTDQPYWVRSKRYTLTGGSGEIAGTLDYPRDYPYDYVRHSDNMDQIANPFPTAAKVNIAFAGPATEPYLRIGQNRYQVHRSVERGQLLLVRGFGPKQEIVIRHSDGTETSALSDGERSAGAYIFATVPPGRHTAAWGGNNAIEVELFEERSAPAWAAM</sequence>
<dbReference type="Proteomes" id="UP000530850">
    <property type="component" value="Unassembled WGS sequence"/>
</dbReference>
<gene>
    <name evidence="1" type="ORF">FHR31_001632</name>
</gene>
<organism evidence="1 2">
    <name type="scientific">Parvibacter caecicola</name>
    <dbReference type="NCBI Taxonomy" id="747645"/>
    <lineage>
        <taxon>Bacteria</taxon>
        <taxon>Bacillati</taxon>
        <taxon>Actinomycetota</taxon>
        <taxon>Coriobacteriia</taxon>
        <taxon>Coriobacteriales</taxon>
        <taxon>Coriobacteriaceae</taxon>
        <taxon>Parvibacter</taxon>
    </lineage>
</organism>
<dbReference type="RefSeq" id="WP_123185622.1">
    <property type="nucleotide sequence ID" value="NZ_JACHYA010000005.1"/>
</dbReference>
<protein>
    <submittedName>
        <fullName evidence="1">Uncharacterized protein</fullName>
    </submittedName>
</protein>
<dbReference type="AlphaFoldDB" id="A0A7W5D2Z5"/>
<comment type="caution">
    <text evidence="1">The sequence shown here is derived from an EMBL/GenBank/DDBJ whole genome shotgun (WGS) entry which is preliminary data.</text>
</comment>
<proteinExistence type="predicted"/>
<dbReference type="GeneID" id="93356925"/>